<sequence>MKDRFDAILSKSRLNYVGKCTLLFTSIMLLSYVVICTCLGKNVFSNNFITIKVILIALINFIFFNLEYEFAKRVNNNEIKDYFVIGMIFTILYGILEFGLSFFILLWETFIYQSLGLWLLIILTGGFMLGLIMYLHDGEI</sequence>
<evidence type="ECO:0000313" key="3">
    <source>
        <dbReference type="Proteomes" id="UP000019426"/>
    </source>
</evidence>
<gene>
    <name evidence="2" type="ORF">CM240_3371</name>
</gene>
<name>W6S187_9CLOT</name>
<evidence type="ECO:0000313" key="2">
    <source>
        <dbReference type="EMBL" id="CDM70488.1"/>
    </source>
</evidence>
<keyword evidence="1" id="KW-0812">Transmembrane</keyword>
<proteinExistence type="predicted"/>
<keyword evidence="1" id="KW-0472">Membrane</keyword>
<feature type="transmembrane region" description="Helical" evidence="1">
    <location>
        <begin position="82"/>
        <end position="104"/>
    </location>
</feature>
<dbReference type="KEGG" id="clt:CM240_3371"/>
<feature type="transmembrane region" description="Helical" evidence="1">
    <location>
        <begin position="21"/>
        <end position="43"/>
    </location>
</feature>
<dbReference type="HOGENOM" id="CLU_1831638_0_0_9"/>
<dbReference type="AlphaFoldDB" id="W6S187"/>
<dbReference type="RefSeq" id="WP_044040661.1">
    <property type="nucleotide sequence ID" value="NZ_HG917869.1"/>
</dbReference>
<dbReference type="EMBL" id="HG917869">
    <property type="protein sequence ID" value="CDM70488.1"/>
    <property type="molecule type" value="Genomic_DNA"/>
</dbReference>
<accession>W6S187</accession>
<feature type="transmembrane region" description="Helical" evidence="1">
    <location>
        <begin position="110"/>
        <end position="135"/>
    </location>
</feature>
<keyword evidence="3" id="KW-1185">Reference proteome</keyword>
<organism evidence="2 3">
    <name type="scientific">Clostridium bornimense</name>
    <dbReference type="NCBI Taxonomy" id="1216932"/>
    <lineage>
        <taxon>Bacteria</taxon>
        <taxon>Bacillati</taxon>
        <taxon>Bacillota</taxon>
        <taxon>Clostridia</taxon>
        <taxon>Eubacteriales</taxon>
        <taxon>Clostridiaceae</taxon>
        <taxon>Clostridium</taxon>
    </lineage>
</organism>
<dbReference type="Proteomes" id="UP000019426">
    <property type="component" value="Chromosome M2/40_rep2"/>
</dbReference>
<dbReference type="PATRIC" id="fig|1216932.3.peg.3346"/>
<reference evidence="2 3" key="1">
    <citation type="submission" date="2013-11" db="EMBL/GenBank/DDBJ databases">
        <title>Complete genome sequence of Clostridum sp. M2/40.</title>
        <authorList>
            <person name="Wibberg D."/>
            <person name="Puehler A."/>
            <person name="Schlueter A."/>
        </authorList>
    </citation>
    <scope>NUCLEOTIDE SEQUENCE [LARGE SCALE GENOMIC DNA]</scope>
    <source>
        <strain evidence="3">M2/40</strain>
    </source>
</reference>
<evidence type="ECO:0000256" key="1">
    <source>
        <dbReference type="SAM" id="Phobius"/>
    </source>
</evidence>
<protein>
    <submittedName>
        <fullName evidence="2">Putative membrane protein</fullName>
    </submittedName>
</protein>
<keyword evidence="1" id="KW-1133">Transmembrane helix</keyword>
<feature type="transmembrane region" description="Helical" evidence="1">
    <location>
        <begin position="49"/>
        <end position="70"/>
    </location>
</feature>